<accession>A0ABN1IMP2</accession>
<comment type="caution">
    <text evidence="2">The sequence shown here is derived from an EMBL/GenBank/DDBJ whole genome shotgun (WGS) entry which is preliminary data.</text>
</comment>
<dbReference type="InterPro" id="IPR037682">
    <property type="entry name" value="TonB_C"/>
</dbReference>
<organism evidence="2 3">
    <name type="scientific">Aquimarina litoralis</name>
    <dbReference type="NCBI Taxonomy" id="584605"/>
    <lineage>
        <taxon>Bacteria</taxon>
        <taxon>Pseudomonadati</taxon>
        <taxon>Bacteroidota</taxon>
        <taxon>Flavobacteriia</taxon>
        <taxon>Flavobacteriales</taxon>
        <taxon>Flavobacteriaceae</taxon>
        <taxon>Aquimarina</taxon>
    </lineage>
</organism>
<dbReference type="Pfam" id="PF03544">
    <property type="entry name" value="TonB_C"/>
    <property type="match status" value="1"/>
</dbReference>
<name>A0ABN1IMP2_9FLAO</name>
<evidence type="ECO:0000259" key="1">
    <source>
        <dbReference type="Pfam" id="PF03544"/>
    </source>
</evidence>
<sequence>MIAKQNIGLFVLILILLIFSIDFVSARSYQLQNDTTRISFDEFVKFKDVEVSPIFSGCNKWEEDCEKRNCFDQSIMKLLRNNIKDGFEKEEKFISDPLRAKVRFVVDTTGVVSLFDVTGDDKILNKYAQYAISKLSKTPRILPGKKGGELIAVLYEVNIIAKTLDGKNRKTTYTVGKDYGKSFEEMVFDNQVIHPECKETGKAKKDKKCLNEKVKKFINKNFNVNIAKNLNLEGVYTIYVRFSISKCGNVINVKARGPHPDLEKEAIRVVKTLPKMKPASFDGEPIGVLYALPVKFAIK</sequence>
<dbReference type="SUPFAM" id="SSF74653">
    <property type="entry name" value="TolA/TonB C-terminal domain"/>
    <property type="match status" value="1"/>
</dbReference>
<dbReference type="RefSeq" id="WP_343911615.1">
    <property type="nucleotide sequence ID" value="NZ_BAAAGE010000001.1"/>
</dbReference>
<protein>
    <recommendedName>
        <fullName evidence="1">TonB C-terminal domain-containing protein</fullName>
    </recommendedName>
</protein>
<reference evidence="2 3" key="1">
    <citation type="journal article" date="2019" name="Int. J. Syst. Evol. Microbiol.">
        <title>The Global Catalogue of Microorganisms (GCM) 10K type strain sequencing project: providing services to taxonomists for standard genome sequencing and annotation.</title>
        <authorList>
            <consortium name="The Broad Institute Genomics Platform"/>
            <consortium name="The Broad Institute Genome Sequencing Center for Infectious Disease"/>
            <person name="Wu L."/>
            <person name="Ma J."/>
        </authorList>
    </citation>
    <scope>NUCLEOTIDE SEQUENCE [LARGE SCALE GENOMIC DNA]</scope>
    <source>
        <strain evidence="2 3">JCM 15974</strain>
    </source>
</reference>
<dbReference type="EMBL" id="BAAAGE010000001">
    <property type="protein sequence ID" value="GAA0717189.1"/>
    <property type="molecule type" value="Genomic_DNA"/>
</dbReference>
<dbReference type="Proteomes" id="UP001501758">
    <property type="component" value="Unassembled WGS sequence"/>
</dbReference>
<evidence type="ECO:0000313" key="2">
    <source>
        <dbReference type="EMBL" id="GAA0717189.1"/>
    </source>
</evidence>
<dbReference type="Gene3D" id="3.30.1150.10">
    <property type="match status" value="1"/>
</dbReference>
<proteinExistence type="predicted"/>
<gene>
    <name evidence="2" type="ORF">GCM10009430_13800</name>
</gene>
<keyword evidence="3" id="KW-1185">Reference proteome</keyword>
<evidence type="ECO:0000313" key="3">
    <source>
        <dbReference type="Proteomes" id="UP001501758"/>
    </source>
</evidence>
<feature type="domain" description="TonB C-terminal" evidence="1">
    <location>
        <begin position="227"/>
        <end position="297"/>
    </location>
</feature>